<comment type="subcellular location">
    <subcellularLocation>
        <location evidence="1">Nucleus</location>
    </subcellularLocation>
</comment>
<comment type="caution">
    <text evidence="7">The sequence shown here is derived from an EMBL/GenBank/DDBJ whole genome shotgun (WGS) entry which is preliminary data.</text>
</comment>
<dbReference type="PANTHER" id="PTHR22952">
    <property type="entry name" value="CAMP-RESPONSE ELEMENT BINDING PROTEIN-RELATED"/>
    <property type="match status" value="1"/>
</dbReference>
<evidence type="ECO:0000256" key="2">
    <source>
        <dbReference type="ARBA" id="ARBA00022682"/>
    </source>
</evidence>
<evidence type="ECO:0000313" key="7">
    <source>
        <dbReference type="EMBL" id="KAG6532555.1"/>
    </source>
</evidence>
<feature type="compositionally biased region" description="Low complexity" evidence="5">
    <location>
        <begin position="266"/>
        <end position="275"/>
    </location>
</feature>
<protein>
    <recommendedName>
        <fullName evidence="6">BZIP domain-containing protein</fullName>
    </recommendedName>
</protein>
<dbReference type="Proteomes" id="UP000734854">
    <property type="component" value="Unassembled WGS sequence"/>
</dbReference>
<dbReference type="EMBL" id="JACMSC010000002">
    <property type="protein sequence ID" value="KAG6532555.1"/>
    <property type="molecule type" value="Genomic_DNA"/>
</dbReference>
<organism evidence="7 8">
    <name type="scientific">Zingiber officinale</name>
    <name type="common">Ginger</name>
    <name type="synonym">Amomum zingiber</name>
    <dbReference type="NCBI Taxonomy" id="94328"/>
    <lineage>
        <taxon>Eukaryota</taxon>
        <taxon>Viridiplantae</taxon>
        <taxon>Streptophyta</taxon>
        <taxon>Embryophyta</taxon>
        <taxon>Tracheophyta</taxon>
        <taxon>Spermatophyta</taxon>
        <taxon>Magnoliopsida</taxon>
        <taxon>Liliopsida</taxon>
        <taxon>Zingiberales</taxon>
        <taxon>Zingiberaceae</taxon>
        <taxon>Zingiber</taxon>
    </lineage>
</organism>
<dbReference type="GO" id="GO:0003700">
    <property type="term" value="F:DNA-binding transcription factor activity"/>
    <property type="evidence" value="ECO:0007669"/>
    <property type="project" value="InterPro"/>
</dbReference>
<evidence type="ECO:0000259" key="6">
    <source>
        <dbReference type="PROSITE" id="PS00036"/>
    </source>
</evidence>
<dbReference type="GO" id="GO:0005634">
    <property type="term" value="C:nucleus"/>
    <property type="evidence" value="ECO:0007669"/>
    <property type="project" value="UniProtKB-SubCell"/>
</dbReference>
<keyword evidence="4" id="KW-0539">Nucleus</keyword>
<dbReference type="Gene3D" id="1.20.5.170">
    <property type="match status" value="1"/>
</dbReference>
<keyword evidence="3" id="KW-0238">DNA-binding</keyword>
<accession>A0A8J5LNP0</accession>
<dbReference type="GO" id="GO:0045893">
    <property type="term" value="P:positive regulation of DNA-templated transcription"/>
    <property type="evidence" value="ECO:0007669"/>
    <property type="project" value="InterPro"/>
</dbReference>
<keyword evidence="8" id="KW-1185">Reference proteome</keyword>
<dbReference type="GO" id="GO:0009738">
    <property type="term" value="P:abscisic acid-activated signaling pathway"/>
    <property type="evidence" value="ECO:0007669"/>
    <property type="project" value="UniProtKB-KW"/>
</dbReference>
<evidence type="ECO:0000313" key="8">
    <source>
        <dbReference type="Proteomes" id="UP000734854"/>
    </source>
</evidence>
<evidence type="ECO:0000256" key="5">
    <source>
        <dbReference type="SAM" id="MobiDB-lite"/>
    </source>
</evidence>
<feature type="region of interest" description="Disordered" evidence="5">
    <location>
        <begin position="457"/>
        <end position="516"/>
    </location>
</feature>
<sequence>MLSDQGDRIEKLEAMVLKLSGREFESEEKGSCSVKPQCLLDIKPEVERHRRLSNEGLEEHDDDDVKVIEKDSALQRLDETENVILDLVPDVFGMERTVHVNYDDIFPFCELKPITGTCIVVYMWHLYRKMQEKMLLQDFRLVDPVPVEYVPSRNQNRDFIQEQLNKRVCYLSSRLIGTSSGQLVVVPCNVGALKMYNAKAGRKGKKQPTWIAVKFTNLKYSRVEIDEVRPFSRLPFNTTFSALISFSVMWSFGQLDRRPNRRGACSSSLRSSPSSTVLPQPPKRRTMEELWKDISLNASSSALDQHGLYHHRHPADSSSPPFPNMVLQDFLAGPLNRPPYLKPAAAEELPFQPPEAALSLGSGLEFQLLGEPDQTKAQSNSSSNNVASNASNVSFISSALPVGPPSPTALFSFCSRKRSKESPGAADRCQKRMIKNRESAARSRARKQAGIHHRARVGGFPAQGGECQAAKAKRRVEEESGGRGDQNYPAKELDSTILRRNMEDQRREEKRREGARDHLSTRSYILTETSTSICFVQK</sequence>
<dbReference type="InterPro" id="IPR043452">
    <property type="entry name" value="BZIP46-like"/>
</dbReference>
<keyword evidence="2" id="KW-0938">Abscisic acid signaling pathway</keyword>
<name>A0A8J5LNP0_ZINOF</name>
<feature type="compositionally biased region" description="Basic and acidic residues" evidence="5">
    <location>
        <begin position="500"/>
        <end position="516"/>
    </location>
</feature>
<evidence type="ECO:0000256" key="4">
    <source>
        <dbReference type="ARBA" id="ARBA00023242"/>
    </source>
</evidence>
<gene>
    <name evidence="7" type="ORF">ZIOFF_006401</name>
</gene>
<reference evidence="7 8" key="1">
    <citation type="submission" date="2020-08" db="EMBL/GenBank/DDBJ databases">
        <title>Plant Genome Project.</title>
        <authorList>
            <person name="Zhang R.-G."/>
        </authorList>
    </citation>
    <scope>NUCLEOTIDE SEQUENCE [LARGE SCALE GENOMIC DNA]</scope>
    <source>
        <tissue evidence="7">Rhizome</tissue>
    </source>
</reference>
<proteinExistence type="predicted"/>
<dbReference type="PANTHER" id="PTHR22952:SF433">
    <property type="entry name" value="PROTEIN FD"/>
    <property type="match status" value="1"/>
</dbReference>
<evidence type="ECO:0000256" key="1">
    <source>
        <dbReference type="ARBA" id="ARBA00004123"/>
    </source>
</evidence>
<feature type="region of interest" description="Disordered" evidence="5">
    <location>
        <begin position="261"/>
        <end position="284"/>
    </location>
</feature>
<feature type="domain" description="BZIP" evidence="6">
    <location>
        <begin position="431"/>
        <end position="446"/>
    </location>
</feature>
<dbReference type="AlphaFoldDB" id="A0A8J5LNP0"/>
<dbReference type="PROSITE" id="PS00036">
    <property type="entry name" value="BZIP_BASIC"/>
    <property type="match status" value="1"/>
</dbReference>
<evidence type="ECO:0000256" key="3">
    <source>
        <dbReference type="ARBA" id="ARBA00023125"/>
    </source>
</evidence>
<dbReference type="GO" id="GO:0003677">
    <property type="term" value="F:DNA binding"/>
    <property type="evidence" value="ECO:0007669"/>
    <property type="project" value="UniProtKB-KW"/>
</dbReference>
<dbReference type="InterPro" id="IPR004827">
    <property type="entry name" value="bZIP"/>
</dbReference>